<dbReference type="Gene3D" id="1.25.40.10">
    <property type="entry name" value="Tetratricopeptide repeat domain"/>
    <property type="match status" value="4"/>
</dbReference>
<evidence type="ECO:0008006" key="5">
    <source>
        <dbReference type="Google" id="ProtNLM"/>
    </source>
</evidence>
<protein>
    <recommendedName>
        <fullName evidence="5">Pentatricopeptide repeat-containing protein</fullName>
    </recommendedName>
</protein>
<dbReference type="PROSITE" id="PS51375">
    <property type="entry name" value="PPR"/>
    <property type="match status" value="3"/>
</dbReference>
<gene>
    <name evidence="3" type="ORF">J5N97_012598</name>
</gene>
<reference evidence="3" key="2">
    <citation type="journal article" date="2022" name="Hortic Res">
        <title>The genome of Dioscorea zingiberensis sheds light on the biosynthesis, origin and evolution of the medicinally important diosgenin saponins.</title>
        <authorList>
            <person name="Li Y."/>
            <person name="Tan C."/>
            <person name="Li Z."/>
            <person name="Guo J."/>
            <person name="Li S."/>
            <person name="Chen X."/>
            <person name="Wang C."/>
            <person name="Dai X."/>
            <person name="Yang H."/>
            <person name="Song W."/>
            <person name="Hou L."/>
            <person name="Xu J."/>
            <person name="Tong Z."/>
            <person name="Xu A."/>
            <person name="Yuan X."/>
            <person name="Wang W."/>
            <person name="Yang Q."/>
            <person name="Chen L."/>
            <person name="Sun Z."/>
            <person name="Wang K."/>
            <person name="Pan B."/>
            <person name="Chen J."/>
            <person name="Bao Y."/>
            <person name="Liu F."/>
            <person name="Qi X."/>
            <person name="Gang D.R."/>
            <person name="Wen J."/>
            <person name="Li J."/>
        </authorList>
    </citation>
    <scope>NUCLEOTIDE SEQUENCE</scope>
    <source>
        <strain evidence="3">Dzin_1.0</strain>
    </source>
</reference>
<name>A0A9D5CQD0_9LILI</name>
<feature type="repeat" description="PPR" evidence="2">
    <location>
        <begin position="406"/>
        <end position="440"/>
    </location>
</feature>
<dbReference type="GO" id="GO:0003723">
    <property type="term" value="F:RNA binding"/>
    <property type="evidence" value="ECO:0007669"/>
    <property type="project" value="InterPro"/>
</dbReference>
<dbReference type="Proteomes" id="UP001085076">
    <property type="component" value="Miscellaneous, Linkage group lg03"/>
</dbReference>
<dbReference type="PANTHER" id="PTHR47926:SF354">
    <property type="entry name" value="REPEAT (PPR-LIKE) SUPERFAMILY PROTEIN, PUTATIVE-RELATED"/>
    <property type="match status" value="1"/>
</dbReference>
<keyword evidence="1" id="KW-0677">Repeat</keyword>
<dbReference type="NCBIfam" id="TIGR00756">
    <property type="entry name" value="PPR"/>
    <property type="match status" value="3"/>
</dbReference>
<dbReference type="Pfam" id="PF01535">
    <property type="entry name" value="PPR"/>
    <property type="match status" value="3"/>
</dbReference>
<feature type="repeat" description="PPR" evidence="2">
    <location>
        <begin position="172"/>
        <end position="202"/>
    </location>
</feature>
<dbReference type="Pfam" id="PF13812">
    <property type="entry name" value="PPR_3"/>
    <property type="match status" value="1"/>
</dbReference>
<accession>A0A9D5CQD0</accession>
<dbReference type="GO" id="GO:0009451">
    <property type="term" value="P:RNA modification"/>
    <property type="evidence" value="ECO:0007669"/>
    <property type="project" value="InterPro"/>
</dbReference>
<reference evidence="3" key="1">
    <citation type="submission" date="2021-03" db="EMBL/GenBank/DDBJ databases">
        <authorList>
            <person name="Li Z."/>
            <person name="Yang C."/>
        </authorList>
    </citation>
    <scope>NUCLEOTIDE SEQUENCE</scope>
    <source>
        <strain evidence="3">Dzin_1.0</strain>
        <tissue evidence="3">Leaf</tissue>
    </source>
</reference>
<dbReference type="PANTHER" id="PTHR47926">
    <property type="entry name" value="PENTATRICOPEPTIDE REPEAT-CONTAINING PROTEIN"/>
    <property type="match status" value="1"/>
</dbReference>
<dbReference type="Pfam" id="PF13041">
    <property type="entry name" value="PPR_2"/>
    <property type="match status" value="1"/>
</dbReference>
<evidence type="ECO:0000313" key="3">
    <source>
        <dbReference type="EMBL" id="KAJ0977124.1"/>
    </source>
</evidence>
<proteinExistence type="predicted"/>
<comment type="caution">
    <text evidence="3">The sequence shown here is derived from an EMBL/GenBank/DDBJ whole genome shotgun (WGS) entry which is preliminary data.</text>
</comment>
<evidence type="ECO:0000256" key="1">
    <source>
        <dbReference type="ARBA" id="ARBA00022737"/>
    </source>
</evidence>
<evidence type="ECO:0000256" key="2">
    <source>
        <dbReference type="PROSITE-ProRule" id="PRU00708"/>
    </source>
</evidence>
<dbReference type="InterPro" id="IPR002885">
    <property type="entry name" value="PPR_rpt"/>
</dbReference>
<keyword evidence="4" id="KW-1185">Reference proteome</keyword>
<dbReference type="SUPFAM" id="SSF48452">
    <property type="entry name" value="TPR-like"/>
    <property type="match status" value="1"/>
</dbReference>
<organism evidence="3 4">
    <name type="scientific">Dioscorea zingiberensis</name>
    <dbReference type="NCBI Taxonomy" id="325984"/>
    <lineage>
        <taxon>Eukaryota</taxon>
        <taxon>Viridiplantae</taxon>
        <taxon>Streptophyta</taxon>
        <taxon>Embryophyta</taxon>
        <taxon>Tracheophyta</taxon>
        <taxon>Spermatophyta</taxon>
        <taxon>Magnoliopsida</taxon>
        <taxon>Liliopsida</taxon>
        <taxon>Dioscoreales</taxon>
        <taxon>Dioscoreaceae</taxon>
        <taxon>Dioscorea</taxon>
    </lineage>
</organism>
<dbReference type="OrthoDB" id="185373at2759"/>
<dbReference type="EMBL" id="JAGGNH010000003">
    <property type="protein sequence ID" value="KAJ0977124.1"/>
    <property type="molecule type" value="Genomic_DNA"/>
</dbReference>
<evidence type="ECO:0000313" key="4">
    <source>
        <dbReference type="Proteomes" id="UP001085076"/>
    </source>
</evidence>
<dbReference type="InterPro" id="IPR011990">
    <property type="entry name" value="TPR-like_helical_dom_sf"/>
</dbReference>
<dbReference type="InterPro" id="IPR046960">
    <property type="entry name" value="PPR_At4g14850-like_plant"/>
</dbReference>
<sequence length="470" mass="51239">MLSHLLKATPRSKGIPFSTVALATSTANSPLPFASLLKECKSLSNARRIHQQILTRGLLSHPINSLSSSSSSSMGTEILAAYLACGAPGDALSMLERLSPSPIFWWNALIRQDVNQGHLNHALFLCGHMQQFGTKPDHYTFPFLLKACGELPSFRRGVAIHAVVCRDGFEYNVFVCNALVAMYARCGASEEASRIFYEITKKGIDDIISWNSMVAAHVKSGNPHLALELFGKMSKSPNDNVRPHRSDIISLVNVLPACATLRAASEARQIHCHSLKNNLFADLFVGNAIIDVYAKCGMMDDALKVFEKGLVMRPLASFEQMQQSGSDPNAVTIISLLSACAAVGALPQGMETHAHALRKCLMTWNDDDGEGEDRMVQNALIDMYSKCKSFNVARTIFDSIPLIEKNVVTWTVMIGGYAQHGDANAALELFSEMLLNASSVPPNPFTISCALMACAFDLQLSALVDRSMHM</sequence>
<dbReference type="AlphaFoldDB" id="A0A9D5CQD0"/>
<feature type="repeat" description="PPR" evidence="2">
    <location>
        <begin position="206"/>
        <end position="236"/>
    </location>
</feature>